<protein>
    <submittedName>
        <fullName evidence="4">PepSY domain-containing protein</fullName>
    </submittedName>
</protein>
<evidence type="ECO:0000313" key="5">
    <source>
        <dbReference type="Proteomes" id="UP001589646"/>
    </source>
</evidence>
<dbReference type="Gene3D" id="3.10.450.40">
    <property type="match status" value="1"/>
</dbReference>
<proteinExistence type="predicted"/>
<dbReference type="RefSeq" id="WP_346128611.1">
    <property type="nucleotide sequence ID" value="NZ_BAAAXC010000015.1"/>
</dbReference>
<dbReference type="Proteomes" id="UP001589646">
    <property type="component" value="Unassembled WGS sequence"/>
</dbReference>
<keyword evidence="2" id="KW-0732">Signal</keyword>
<comment type="caution">
    <text evidence="4">The sequence shown here is derived from an EMBL/GenBank/DDBJ whole genome shotgun (WGS) entry which is preliminary data.</text>
</comment>
<evidence type="ECO:0000259" key="3">
    <source>
        <dbReference type="Pfam" id="PF03413"/>
    </source>
</evidence>
<dbReference type="Gene3D" id="3.30.505.20">
    <property type="match status" value="1"/>
</dbReference>
<dbReference type="EMBL" id="JBHMCE010000006">
    <property type="protein sequence ID" value="MFB9529283.1"/>
    <property type="molecule type" value="Genomic_DNA"/>
</dbReference>
<feature type="region of interest" description="Disordered" evidence="1">
    <location>
        <begin position="46"/>
        <end position="77"/>
    </location>
</feature>
<reference evidence="4 5" key="1">
    <citation type="submission" date="2024-09" db="EMBL/GenBank/DDBJ databases">
        <authorList>
            <person name="Sun Q."/>
            <person name="Mori K."/>
        </authorList>
    </citation>
    <scope>NUCLEOTIDE SEQUENCE [LARGE SCALE GENOMIC DNA]</scope>
    <source>
        <strain evidence="4 5">JCM 3323</strain>
    </source>
</reference>
<evidence type="ECO:0000256" key="2">
    <source>
        <dbReference type="SAM" id="SignalP"/>
    </source>
</evidence>
<organism evidence="4 5">
    <name type="scientific">Nonomuraea roseola</name>
    <dbReference type="NCBI Taxonomy" id="46179"/>
    <lineage>
        <taxon>Bacteria</taxon>
        <taxon>Bacillati</taxon>
        <taxon>Actinomycetota</taxon>
        <taxon>Actinomycetes</taxon>
        <taxon>Streptosporangiales</taxon>
        <taxon>Streptosporangiaceae</taxon>
        <taxon>Nonomuraea</taxon>
    </lineage>
</organism>
<feature type="signal peptide" evidence="2">
    <location>
        <begin position="1"/>
        <end position="24"/>
    </location>
</feature>
<feature type="compositionally biased region" description="Low complexity" evidence="1">
    <location>
        <begin position="58"/>
        <end position="68"/>
    </location>
</feature>
<dbReference type="PROSITE" id="PS51257">
    <property type="entry name" value="PROKAR_LIPOPROTEIN"/>
    <property type="match status" value="1"/>
</dbReference>
<evidence type="ECO:0000256" key="1">
    <source>
        <dbReference type="SAM" id="MobiDB-lite"/>
    </source>
</evidence>
<dbReference type="Pfam" id="PF03413">
    <property type="entry name" value="PepSY"/>
    <property type="match status" value="1"/>
</dbReference>
<keyword evidence="5" id="KW-1185">Reference proteome</keyword>
<dbReference type="InterPro" id="IPR025711">
    <property type="entry name" value="PepSY"/>
</dbReference>
<evidence type="ECO:0000313" key="4">
    <source>
        <dbReference type="EMBL" id="MFB9529283.1"/>
    </source>
</evidence>
<name>A0ABV5Q2U9_9ACTN</name>
<sequence>MNGGKRIKAIIGAIFAGSALLAASACGSADTQSSAVKVAPAEGAIAALRSPSGPPGDPSGDPSQSPGGMESLGKVGTAAMDAVEDSTLLSLQSENEGKLWEVQLAGPDGTEQVLEVDASGKVVSEPRVKDTGKEEKARVMAIVKDAEITFEDAVEKLSSSVKHGKIIHLSLDRYGDNLLVWDADVVGPDGTWHGVKVDAKDGTVTKNG</sequence>
<accession>A0ABV5Q2U9</accession>
<feature type="domain" description="PepSY" evidence="3">
    <location>
        <begin position="148"/>
        <end position="206"/>
    </location>
</feature>
<gene>
    <name evidence="4" type="ORF">ACFFRN_21985</name>
</gene>
<feature type="chain" id="PRO_5046437176" evidence="2">
    <location>
        <begin position="25"/>
        <end position="208"/>
    </location>
</feature>